<dbReference type="SUPFAM" id="SSF46785">
    <property type="entry name" value="Winged helix' DNA-binding domain"/>
    <property type="match status" value="1"/>
</dbReference>
<dbReference type="PANTHER" id="PTHR44846">
    <property type="entry name" value="MANNOSYL-D-GLYCERATE TRANSPORT/METABOLISM SYSTEM REPRESSOR MNGR-RELATED"/>
    <property type="match status" value="1"/>
</dbReference>
<evidence type="ECO:0000313" key="5">
    <source>
        <dbReference type="EMBL" id="MFD2418604.1"/>
    </source>
</evidence>
<evidence type="ECO:0000313" key="6">
    <source>
        <dbReference type="Proteomes" id="UP001597417"/>
    </source>
</evidence>
<keyword evidence="3" id="KW-0804">Transcription</keyword>
<reference evidence="6" key="1">
    <citation type="journal article" date="2019" name="Int. J. Syst. Evol. Microbiol.">
        <title>The Global Catalogue of Microorganisms (GCM) 10K type strain sequencing project: providing services to taxonomists for standard genome sequencing and annotation.</title>
        <authorList>
            <consortium name="The Broad Institute Genomics Platform"/>
            <consortium name="The Broad Institute Genome Sequencing Center for Infectious Disease"/>
            <person name="Wu L."/>
            <person name="Ma J."/>
        </authorList>
    </citation>
    <scope>NUCLEOTIDE SEQUENCE [LARGE SCALE GENOMIC DNA]</scope>
    <source>
        <strain evidence="6">CGMCC 4.7645</strain>
    </source>
</reference>
<dbReference type="CDD" id="cd07377">
    <property type="entry name" value="WHTH_GntR"/>
    <property type="match status" value="1"/>
</dbReference>
<feature type="domain" description="HTH gntR-type" evidence="4">
    <location>
        <begin position="23"/>
        <end position="91"/>
    </location>
</feature>
<dbReference type="Proteomes" id="UP001597417">
    <property type="component" value="Unassembled WGS sequence"/>
</dbReference>
<dbReference type="Pfam" id="PF00392">
    <property type="entry name" value="GntR"/>
    <property type="match status" value="1"/>
</dbReference>
<dbReference type="InterPro" id="IPR000524">
    <property type="entry name" value="Tscrpt_reg_HTH_GntR"/>
</dbReference>
<name>A0ABW5FWJ2_9PSEU</name>
<protein>
    <submittedName>
        <fullName evidence="5">GntR family transcriptional regulator</fullName>
    </submittedName>
</protein>
<dbReference type="EMBL" id="JBHUKR010000009">
    <property type="protein sequence ID" value="MFD2418604.1"/>
    <property type="molecule type" value="Genomic_DNA"/>
</dbReference>
<evidence type="ECO:0000256" key="2">
    <source>
        <dbReference type="ARBA" id="ARBA00023125"/>
    </source>
</evidence>
<proteinExistence type="predicted"/>
<gene>
    <name evidence="5" type="ORF">ACFSXZ_19970</name>
</gene>
<dbReference type="RefSeq" id="WP_378266983.1">
    <property type="nucleotide sequence ID" value="NZ_JBHUKR010000009.1"/>
</dbReference>
<keyword evidence="1" id="KW-0805">Transcription regulation</keyword>
<evidence type="ECO:0000259" key="4">
    <source>
        <dbReference type="PROSITE" id="PS50949"/>
    </source>
</evidence>
<dbReference type="SMART" id="SM00345">
    <property type="entry name" value="HTH_GNTR"/>
    <property type="match status" value="1"/>
</dbReference>
<keyword evidence="6" id="KW-1185">Reference proteome</keyword>
<dbReference type="InterPro" id="IPR036388">
    <property type="entry name" value="WH-like_DNA-bd_sf"/>
</dbReference>
<accession>A0ABW5FWJ2</accession>
<sequence>MDRECDQADERLGTFRIDRTALPYLYRQVAGHIAARIAVGQLPQSEMLSSESALAKEYGVALGTARRAIGLLRQEGLLVTIRSRGTFVVGR</sequence>
<comment type="caution">
    <text evidence="5">The sequence shown here is derived from an EMBL/GenBank/DDBJ whole genome shotgun (WGS) entry which is preliminary data.</text>
</comment>
<keyword evidence="2" id="KW-0238">DNA-binding</keyword>
<dbReference type="PANTHER" id="PTHR44846:SF1">
    <property type="entry name" value="MANNOSYL-D-GLYCERATE TRANSPORT_METABOLISM SYSTEM REPRESSOR MNGR-RELATED"/>
    <property type="match status" value="1"/>
</dbReference>
<evidence type="ECO:0000256" key="1">
    <source>
        <dbReference type="ARBA" id="ARBA00023015"/>
    </source>
</evidence>
<dbReference type="InterPro" id="IPR036390">
    <property type="entry name" value="WH_DNA-bd_sf"/>
</dbReference>
<dbReference type="PROSITE" id="PS50949">
    <property type="entry name" value="HTH_GNTR"/>
    <property type="match status" value="1"/>
</dbReference>
<organism evidence="5 6">
    <name type="scientific">Amycolatopsis pigmentata</name>
    <dbReference type="NCBI Taxonomy" id="450801"/>
    <lineage>
        <taxon>Bacteria</taxon>
        <taxon>Bacillati</taxon>
        <taxon>Actinomycetota</taxon>
        <taxon>Actinomycetes</taxon>
        <taxon>Pseudonocardiales</taxon>
        <taxon>Pseudonocardiaceae</taxon>
        <taxon>Amycolatopsis</taxon>
    </lineage>
</organism>
<evidence type="ECO:0000256" key="3">
    <source>
        <dbReference type="ARBA" id="ARBA00023163"/>
    </source>
</evidence>
<dbReference type="Gene3D" id="1.10.10.10">
    <property type="entry name" value="Winged helix-like DNA-binding domain superfamily/Winged helix DNA-binding domain"/>
    <property type="match status" value="1"/>
</dbReference>
<dbReference type="InterPro" id="IPR050679">
    <property type="entry name" value="Bact_HTH_transcr_reg"/>
</dbReference>